<name>A0A3L7E3R7_9GAMM</name>
<dbReference type="InterPro" id="IPR010319">
    <property type="entry name" value="Transglutaminase-like_Cys_pept"/>
</dbReference>
<organism evidence="2 3">
    <name type="scientific">Seongchinamella sediminis</name>
    <dbReference type="NCBI Taxonomy" id="2283635"/>
    <lineage>
        <taxon>Bacteria</taxon>
        <taxon>Pseudomonadati</taxon>
        <taxon>Pseudomonadota</taxon>
        <taxon>Gammaproteobacteria</taxon>
        <taxon>Cellvibrionales</taxon>
        <taxon>Halieaceae</taxon>
        <taxon>Seongchinamella</taxon>
    </lineage>
</organism>
<evidence type="ECO:0000313" key="2">
    <source>
        <dbReference type="EMBL" id="RLQ23585.1"/>
    </source>
</evidence>
<feature type="transmembrane region" description="Helical" evidence="1">
    <location>
        <begin position="12"/>
        <end position="33"/>
    </location>
</feature>
<accession>A0A3L7E3R7</accession>
<keyword evidence="1" id="KW-0472">Membrane</keyword>
<reference evidence="2 3" key="1">
    <citation type="submission" date="2018-07" db="EMBL/GenBank/DDBJ databases">
        <title>Halioglobus sp. genome submission.</title>
        <authorList>
            <person name="Ye M.-Q."/>
            <person name="Du Z.-J."/>
        </authorList>
    </citation>
    <scope>NUCLEOTIDE SEQUENCE [LARGE SCALE GENOMIC DNA]</scope>
    <source>
        <strain evidence="2 3">U0301</strain>
    </source>
</reference>
<evidence type="ECO:0000256" key="1">
    <source>
        <dbReference type="SAM" id="Phobius"/>
    </source>
</evidence>
<keyword evidence="1" id="KW-0812">Transmembrane</keyword>
<evidence type="ECO:0000313" key="3">
    <source>
        <dbReference type="Proteomes" id="UP000265509"/>
    </source>
</evidence>
<gene>
    <name evidence="2" type="ORF">DWB85_00025</name>
</gene>
<dbReference type="Proteomes" id="UP000265509">
    <property type="component" value="Unassembled WGS sequence"/>
</dbReference>
<protein>
    <submittedName>
        <fullName evidence="2">Transglutaminase</fullName>
    </submittedName>
</protein>
<dbReference type="Gene3D" id="3.10.620.30">
    <property type="match status" value="1"/>
</dbReference>
<dbReference type="PANTHER" id="PTHR39327:SF1">
    <property type="entry name" value="BLR5470 PROTEIN"/>
    <property type="match status" value="1"/>
</dbReference>
<proteinExistence type="predicted"/>
<dbReference type="EMBL" id="QRAN01000001">
    <property type="protein sequence ID" value="RLQ23585.1"/>
    <property type="molecule type" value="Genomic_DNA"/>
</dbReference>
<comment type="caution">
    <text evidence="2">The sequence shown here is derived from an EMBL/GenBank/DDBJ whole genome shotgun (WGS) entry which is preliminary data.</text>
</comment>
<dbReference type="PANTHER" id="PTHR39327">
    <property type="match status" value="1"/>
</dbReference>
<keyword evidence="3" id="KW-1185">Reference proteome</keyword>
<dbReference type="AlphaFoldDB" id="A0A3L7E3R7"/>
<dbReference type="OrthoDB" id="5401788at2"/>
<keyword evidence="1" id="KW-1133">Transmembrane helix</keyword>
<sequence>MITDSGQGQTTLFLRHIFLLVFVCLTCTTLVWGQLDLQRMHTLALQRYGQDTANLVDEWYATIESMRDMSDAQQLDTANKFFNRRIRWVQDPEAWGQKDYWATPLETMGKGMGDCEDFAIAKYSMLVLAGMDINKLRITYVKAQMGGPNSPVHAAHMVLAYYPSPTAVPEILDNVITDIYPANKRTDLTPVYGFNSRGLWVGGAATPATTNPGAKLSRWRDLLQRAAAEGMG</sequence>
<dbReference type="Pfam" id="PF06035">
    <property type="entry name" value="Peptidase_C93"/>
    <property type="match status" value="1"/>
</dbReference>